<proteinExistence type="inferred from homology"/>
<dbReference type="GeneID" id="8103614"/>
<dbReference type="Proteomes" id="UP000001745">
    <property type="component" value="Unassembled WGS sequence"/>
</dbReference>
<organism evidence="2 3">
    <name type="scientific">Talaromyces stipitatus (strain ATCC 10500 / CBS 375.48 / QM 6759 / NRRL 1006)</name>
    <name type="common">Penicillium stipitatum</name>
    <dbReference type="NCBI Taxonomy" id="441959"/>
    <lineage>
        <taxon>Eukaryota</taxon>
        <taxon>Fungi</taxon>
        <taxon>Dikarya</taxon>
        <taxon>Ascomycota</taxon>
        <taxon>Pezizomycotina</taxon>
        <taxon>Eurotiomycetes</taxon>
        <taxon>Eurotiomycetidae</taxon>
        <taxon>Eurotiales</taxon>
        <taxon>Trichocomaceae</taxon>
        <taxon>Talaromyces</taxon>
        <taxon>Talaromyces sect. Talaromyces</taxon>
    </lineage>
</organism>
<dbReference type="InParanoid" id="B8MN57"/>
<protein>
    <recommendedName>
        <fullName evidence="4">Tat pathway signal sequence</fullName>
    </recommendedName>
</protein>
<sequence length="280" mass="32048">MSSCKMFSSIAYKRLPKDEQQGLAEEQDVTDTRSTVGVRQMSLNASFFVVILLASNLTTWSVSKRLSTTSNGSGKSSLDIPTVFAGLQQTVTVALHGHDPYTDRNDTFRDELWQSINIDEGMIALPDEIAVEKGLPLAQRFPWDHGKGVYLLHGYHNLHCVRAIYIALMEYKNNLPQTRNFRHIIHCLDSLRQDVICNANDTPRVTTNDSIPETGQGQYRQCRSWDELSAWARQYPACYRYINETQTPQEFPQIQRFVWCPEGSPYRAEVEKVFEVDYDV</sequence>
<dbReference type="PhylomeDB" id="B8MN57"/>
<dbReference type="OrthoDB" id="3687641at2759"/>
<dbReference type="eggNOG" id="ENOG502SP97">
    <property type="taxonomic scope" value="Eukaryota"/>
</dbReference>
<dbReference type="OMA" id="IERFIWC"/>
<keyword evidence="3" id="KW-1185">Reference proteome</keyword>
<evidence type="ECO:0000313" key="2">
    <source>
        <dbReference type="EMBL" id="EED14506.1"/>
    </source>
</evidence>
<evidence type="ECO:0000256" key="1">
    <source>
        <dbReference type="ARBA" id="ARBA00035112"/>
    </source>
</evidence>
<dbReference type="Pfam" id="PF11807">
    <property type="entry name" value="UstYa"/>
    <property type="match status" value="1"/>
</dbReference>
<dbReference type="EMBL" id="EQ962658">
    <property type="protein sequence ID" value="EED14506.1"/>
    <property type="molecule type" value="Genomic_DNA"/>
</dbReference>
<dbReference type="STRING" id="441959.B8MN57"/>
<dbReference type="HOGENOM" id="CLU_042941_1_1_1"/>
<name>B8MN57_TALSN</name>
<dbReference type="RefSeq" id="XP_002486744.1">
    <property type="nucleotide sequence ID" value="XM_002486699.1"/>
</dbReference>
<reference evidence="3" key="1">
    <citation type="journal article" date="2015" name="Genome Announc.">
        <title>Genome sequence of the AIDS-associated pathogen Penicillium marneffei (ATCC18224) and its near taxonomic relative Talaromyces stipitatus (ATCC10500).</title>
        <authorList>
            <person name="Nierman W.C."/>
            <person name="Fedorova-Abrams N.D."/>
            <person name="Andrianopoulos A."/>
        </authorList>
    </citation>
    <scope>NUCLEOTIDE SEQUENCE [LARGE SCALE GENOMIC DNA]</scope>
    <source>
        <strain evidence="3">ATCC 10500 / CBS 375.48 / QM 6759 / NRRL 1006</strain>
    </source>
</reference>
<accession>B8MN57</accession>
<comment type="similarity">
    <text evidence="1">Belongs to the ustYa family.</text>
</comment>
<evidence type="ECO:0008006" key="4">
    <source>
        <dbReference type="Google" id="ProtNLM"/>
    </source>
</evidence>
<dbReference type="PANTHER" id="PTHR33365:SF6">
    <property type="entry name" value="OXIDASE USTYA"/>
    <property type="match status" value="1"/>
</dbReference>
<dbReference type="InterPro" id="IPR021765">
    <property type="entry name" value="UstYa-like"/>
</dbReference>
<dbReference type="AlphaFoldDB" id="B8MN57"/>
<dbReference type="VEuPathDB" id="FungiDB:TSTA_107140"/>
<dbReference type="GO" id="GO:0043386">
    <property type="term" value="P:mycotoxin biosynthetic process"/>
    <property type="evidence" value="ECO:0007669"/>
    <property type="project" value="InterPro"/>
</dbReference>
<evidence type="ECO:0000313" key="3">
    <source>
        <dbReference type="Proteomes" id="UP000001745"/>
    </source>
</evidence>
<dbReference type="PANTHER" id="PTHR33365">
    <property type="entry name" value="YALI0B05434P"/>
    <property type="match status" value="1"/>
</dbReference>
<gene>
    <name evidence="2" type="ORF">TSTA_107140</name>
</gene>